<dbReference type="AlphaFoldDB" id="A0AA88AR90"/>
<proteinExistence type="predicted"/>
<dbReference type="Proteomes" id="UP001187192">
    <property type="component" value="Unassembled WGS sequence"/>
</dbReference>
<feature type="region of interest" description="Disordered" evidence="1">
    <location>
        <begin position="1"/>
        <end position="54"/>
    </location>
</feature>
<keyword evidence="3" id="KW-1185">Reference proteome</keyword>
<name>A0AA88AR90_FICCA</name>
<reference evidence="2" key="1">
    <citation type="submission" date="2023-07" db="EMBL/GenBank/DDBJ databases">
        <title>draft genome sequence of fig (Ficus carica).</title>
        <authorList>
            <person name="Takahashi T."/>
            <person name="Nishimura K."/>
        </authorList>
    </citation>
    <scope>NUCLEOTIDE SEQUENCE</scope>
</reference>
<protein>
    <submittedName>
        <fullName evidence="2">Uncharacterized protein</fullName>
    </submittedName>
</protein>
<evidence type="ECO:0000256" key="1">
    <source>
        <dbReference type="SAM" id="MobiDB-lite"/>
    </source>
</evidence>
<sequence length="117" mass="13370">MLLRISQWRSRSRRGCDESRREDRDPERSRLISSWRSRSGGSQDRSSRSRGRCCRSPRCCVHLFIAAGIATKSSIIVTFGRVSRPCFSRYWISSHLPMVSLTATRSFVFSGSYGFLG</sequence>
<dbReference type="EMBL" id="BTGU01000035">
    <property type="protein sequence ID" value="GMN50938.1"/>
    <property type="molecule type" value="Genomic_DNA"/>
</dbReference>
<organism evidence="2 3">
    <name type="scientific">Ficus carica</name>
    <name type="common">Common fig</name>
    <dbReference type="NCBI Taxonomy" id="3494"/>
    <lineage>
        <taxon>Eukaryota</taxon>
        <taxon>Viridiplantae</taxon>
        <taxon>Streptophyta</taxon>
        <taxon>Embryophyta</taxon>
        <taxon>Tracheophyta</taxon>
        <taxon>Spermatophyta</taxon>
        <taxon>Magnoliopsida</taxon>
        <taxon>eudicotyledons</taxon>
        <taxon>Gunneridae</taxon>
        <taxon>Pentapetalae</taxon>
        <taxon>rosids</taxon>
        <taxon>fabids</taxon>
        <taxon>Rosales</taxon>
        <taxon>Moraceae</taxon>
        <taxon>Ficeae</taxon>
        <taxon>Ficus</taxon>
    </lineage>
</organism>
<gene>
    <name evidence="2" type="ORF">TIFTF001_020097</name>
</gene>
<feature type="compositionally biased region" description="Basic and acidic residues" evidence="1">
    <location>
        <begin position="14"/>
        <end position="30"/>
    </location>
</feature>
<evidence type="ECO:0000313" key="3">
    <source>
        <dbReference type="Proteomes" id="UP001187192"/>
    </source>
</evidence>
<accession>A0AA88AR90</accession>
<evidence type="ECO:0000313" key="2">
    <source>
        <dbReference type="EMBL" id="GMN50938.1"/>
    </source>
</evidence>
<comment type="caution">
    <text evidence="2">The sequence shown here is derived from an EMBL/GenBank/DDBJ whole genome shotgun (WGS) entry which is preliminary data.</text>
</comment>
<feature type="compositionally biased region" description="Low complexity" evidence="1">
    <location>
        <begin position="31"/>
        <end position="44"/>
    </location>
</feature>